<dbReference type="SUPFAM" id="SSF48239">
    <property type="entry name" value="Terpenoid cyclases/Protein prenyltransferases"/>
    <property type="match status" value="1"/>
</dbReference>
<evidence type="ECO:0000313" key="2">
    <source>
        <dbReference type="EMBL" id="RLE49153.1"/>
    </source>
</evidence>
<reference evidence="2 3" key="1">
    <citation type="submission" date="2018-06" db="EMBL/GenBank/DDBJ databases">
        <title>Extensive metabolic versatility and redundancy in microbially diverse, dynamic hydrothermal sediments.</title>
        <authorList>
            <person name="Dombrowski N."/>
            <person name="Teske A."/>
            <person name="Baker B.J."/>
        </authorList>
    </citation>
    <scope>NUCLEOTIDE SEQUENCE [LARGE SCALE GENOMIC DNA]</scope>
    <source>
        <strain evidence="2">B66_G16</strain>
    </source>
</reference>
<comment type="caution">
    <text evidence="2">The sequence shown here is derived from an EMBL/GenBank/DDBJ whole genome shotgun (WGS) entry which is preliminary data.</text>
</comment>
<organism evidence="2 3">
    <name type="scientific">Thermoproteota archaeon</name>
    <dbReference type="NCBI Taxonomy" id="2056631"/>
    <lineage>
        <taxon>Archaea</taxon>
        <taxon>Thermoproteota</taxon>
    </lineage>
</organism>
<dbReference type="InterPro" id="IPR016024">
    <property type="entry name" value="ARM-type_fold"/>
</dbReference>
<feature type="coiled-coil region" evidence="1">
    <location>
        <begin position="436"/>
        <end position="470"/>
    </location>
</feature>
<dbReference type="InterPro" id="IPR008930">
    <property type="entry name" value="Terpenoid_cyclase/PrenylTrfase"/>
</dbReference>
<protein>
    <submittedName>
        <fullName evidence="2">Uncharacterized protein</fullName>
    </submittedName>
</protein>
<evidence type="ECO:0000313" key="3">
    <source>
        <dbReference type="Proteomes" id="UP000278475"/>
    </source>
</evidence>
<dbReference type="AlphaFoldDB" id="A0A497EP85"/>
<gene>
    <name evidence="2" type="ORF">DRJ31_05815</name>
</gene>
<accession>A0A497EP85</accession>
<name>A0A497EP85_9CREN</name>
<proteinExistence type="predicted"/>
<keyword evidence="1" id="KW-0175">Coiled coil</keyword>
<dbReference type="Gene3D" id="1.50.10.20">
    <property type="match status" value="1"/>
</dbReference>
<evidence type="ECO:0000256" key="1">
    <source>
        <dbReference type="SAM" id="Coils"/>
    </source>
</evidence>
<dbReference type="SUPFAM" id="SSF48371">
    <property type="entry name" value="ARM repeat"/>
    <property type="match status" value="1"/>
</dbReference>
<dbReference type="Proteomes" id="UP000278475">
    <property type="component" value="Unassembled WGS sequence"/>
</dbReference>
<dbReference type="EMBL" id="QMQV01000048">
    <property type="protein sequence ID" value="RLE49153.1"/>
    <property type="molecule type" value="Genomic_DNA"/>
</dbReference>
<sequence>MASASQIERTILEALNTLKTRLSEVEEKPDDVLTELQVRCEGLEAFLTPFQSQPNYILKYIDAPKLQEELRKICEMVEKEGFKAKPPVYEKLSRRGVPKKDFIETVSYVLSTLLDGRQALRRNNQLPQDLDNLIWKTVEKCVNWFSEYHIEGGGWSGLAYKTTTHVYATWCAVEALRDFKDHLKTMDVTEYPQKILELSSKVDDMLDDVRSWLMAFAEKFKDGYWGEDDSPRFFSTHLAYNIYGLHLLLRLYEEGDSTGEILKKYAIREVQKIVEIWRERKVLFTRMVVHGLKYKTNHKVEVFLYEDKSLPYMTIKALSRAVKQFKNALSELTIEISTNGSVERQNLLNAVQATLEGMLNDPQGQITLKLDDLSDKLWREGKKSLSIHHVQRAIDALQEYLECVKPSEEKEHETEVSQSQQQLLTCVRDVIQKSYLQPTESRLEAIEASLKSLQERVESLQEQIKELASVNNNSIKSVIQELMEVQRAQSFTLPEDVVRELSDTVASAITEMLTHSLKDTVRESIEERMNLLREGIKELSQLSDSLLKSVVQELMKINNPLLSDNFAKQLSKSISEQVSESLTRTVKDAVKEAFEERGRRAEGIWYRK</sequence>